<comment type="caution">
    <text evidence="2">The sequence shown here is derived from an EMBL/GenBank/DDBJ whole genome shotgun (WGS) entry which is preliminary data.</text>
</comment>
<organism evidence="2 3">
    <name type="scientific">Lentzea cavernae</name>
    <dbReference type="NCBI Taxonomy" id="2020703"/>
    <lineage>
        <taxon>Bacteria</taxon>
        <taxon>Bacillati</taxon>
        <taxon>Actinomycetota</taxon>
        <taxon>Actinomycetes</taxon>
        <taxon>Pseudonocardiales</taxon>
        <taxon>Pseudonocardiaceae</taxon>
        <taxon>Lentzea</taxon>
    </lineage>
</organism>
<protein>
    <recommendedName>
        <fullName evidence="1">Mannosyl-glycoprotein endo-beta-N-acetylglucosamidase-like domain-containing protein</fullName>
    </recommendedName>
</protein>
<feature type="domain" description="Mannosyl-glycoprotein endo-beta-N-acetylglucosamidase-like" evidence="1">
    <location>
        <begin position="36"/>
        <end position="169"/>
    </location>
</feature>
<sequence>MEPVRIMGPPSEQWDVVLRLLGTQNAAPLFIDEIAPAIWEACSRYGIDAVGAIAQAARETNWGRFTGTVPASFFNVAGIKIHPDNQKLKPGVTDGDNLLAHDQFGSWWQGALAQAHHLRAYTGWGVPERDVAHARYWAVLGGHRITDFEQLSGRWAGSGYGEGIASIARRLVEVGL</sequence>
<reference evidence="3" key="1">
    <citation type="journal article" date="2019" name="Int. J. Syst. Evol. Microbiol.">
        <title>The Global Catalogue of Microorganisms (GCM) 10K type strain sequencing project: providing services to taxonomists for standard genome sequencing and annotation.</title>
        <authorList>
            <consortium name="The Broad Institute Genomics Platform"/>
            <consortium name="The Broad Institute Genome Sequencing Center for Infectious Disease"/>
            <person name="Wu L."/>
            <person name="Ma J."/>
        </authorList>
    </citation>
    <scope>NUCLEOTIDE SEQUENCE [LARGE SCALE GENOMIC DNA]</scope>
    <source>
        <strain evidence="3">CGMCC 4.7367</strain>
    </source>
</reference>
<keyword evidence="3" id="KW-1185">Reference proteome</keyword>
<name>A0ABQ3N0X1_9PSEU</name>
<evidence type="ECO:0000313" key="2">
    <source>
        <dbReference type="EMBL" id="GHH57701.1"/>
    </source>
</evidence>
<dbReference type="EMBL" id="BNAR01000018">
    <property type="protein sequence ID" value="GHH57701.1"/>
    <property type="molecule type" value="Genomic_DNA"/>
</dbReference>
<evidence type="ECO:0000259" key="1">
    <source>
        <dbReference type="Pfam" id="PF01832"/>
    </source>
</evidence>
<dbReference type="Proteomes" id="UP000605568">
    <property type="component" value="Unassembled WGS sequence"/>
</dbReference>
<dbReference type="Pfam" id="PF01832">
    <property type="entry name" value="Glucosaminidase"/>
    <property type="match status" value="1"/>
</dbReference>
<accession>A0ABQ3N0X1</accession>
<gene>
    <name evidence="2" type="ORF">GCM10017774_77690</name>
</gene>
<dbReference type="Gene3D" id="1.10.530.10">
    <property type="match status" value="1"/>
</dbReference>
<dbReference type="InterPro" id="IPR002901">
    <property type="entry name" value="MGlyc_endo_b_GlcNAc-like_dom"/>
</dbReference>
<evidence type="ECO:0000313" key="3">
    <source>
        <dbReference type="Proteomes" id="UP000605568"/>
    </source>
</evidence>
<proteinExistence type="predicted"/>